<proteinExistence type="predicted"/>
<accession>E5XNN0</accession>
<organism evidence="1 2">
    <name type="scientific">Segniliparus rugosus (strain ATCC BAA-974 / DSM 45345 / CCUG 50838 / CIP 108380 / JCM 13579 / CDC 945)</name>
    <dbReference type="NCBI Taxonomy" id="679197"/>
    <lineage>
        <taxon>Bacteria</taxon>
        <taxon>Bacillati</taxon>
        <taxon>Actinomycetota</taxon>
        <taxon>Actinomycetes</taxon>
        <taxon>Mycobacteriales</taxon>
        <taxon>Segniliparaceae</taxon>
        <taxon>Segniliparus</taxon>
    </lineage>
</organism>
<evidence type="ECO:0000313" key="2">
    <source>
        <dbReference type="Proteomes" id="UP000004816"/>
    </source>
</evidence>
<name>E5XNN0_SEGRC</name>
<dbReference type="STRING" id="679197.HMPREF9336_01101"/>
<sequence length="97" mass="10332">MKLDTEKLRKAGVDVLALRDGMCADQTAQGFIEAQSGLIGLSITAALAALHNDYKDFQGRFSGELDYLGNAVIAAASDVELTDEDGMKAIDSLDIPR</sequence>
<evidence type="ECO:0000313" key="1">
    <source>
        <dbReference type="EMBL" id="EFV14020.1"/>
    </source>
</evidence>
<comment type="caution">
    <text evidence="1">The sequence shown here is derived from an EMBL/GenBank/DDBJ whole genome shotgun (WGS) entry which is preliminary data.</text>
</comment>
<dbReference type="Proteomes" id="UP000004816">
    <property type="component" value="Unassembled WGS sequence"/>
</dbReference>
<dbReference type="EMBL" id="ACZI02000003">
    <property type="protein sequence ID" value="EFV14020.1"/>
    <property type="molecule type" value="Genomic_DNA"/>
</dbReference>
<reference evidence="1 2" key="1">
    <citation type="journal article" date="2011" name="Stand. Genomic Sci.">
        <title>High quality draft genome sequence of Segniliparus rugosus CDC 945(T)= (ATCC BAA-974(T)).</title>
        <authorList>
            <person name="Earl A.M."/>
            <person name="Desjardins C.A."/>
            <person name="Fitzgerald M.G."/>
            <person name="Arachchi H.M."/>
            <person name="Zeng Q."/>
            <person name="Mehta T."/>
            <person name="Griggs A."/>
            <person name="Birren B.W."/>
            <person name="Toney N.C."/>
            <person name="Carr J."/>
            <person name="Posey J."/>
            <person name="Butler W.R."/>
        </authorList>
    </citation>
    <scope>NUCLEOTIDE SEQUENCE [LARGE SCALE GENOMIC DNA]</scope>
    <source>
        <strain evidence="2">ATCC BAA-974 / DSM 45345 / CCUG 50838 / CIP 108380 / JCM 13579 / CDC 945</strain>
    </source>
</reference>
<gene>
    <name evidence="1" type="ORF">HMPREF9336_01101</name>
</gene>
<keyword evidence="2" id="KW-1185">Reference proteome</keyword>
<dbReference type="AlphaFoldDB" id="E5XNN0"/>
<dbReference type="RefSeq" id="WP_007468628.1">
    <property type="nucleotide sequence ID" value="NZ_KI391954.1"/>
</dbReference>
<dbReference type="HOGENOM" id="CLU_2345052_0_0_11"/>
<protein>
    <submittedName>
        <fullName evidence="1">Uncharacterized protein</fullName>
    </submittedName>
</protein>